<reference evidence="6 7" key="1">
    <citation type="submission" date="2023-02" db="EMBL/GenBank/DDBJ databases">
        <title>Novel Oscillospiraceae bacterial genomes.</title>
        <authorList>
            <person name="Srinivasan S."/>
            <person name="Austin M.N."/>
            <person name="Fiedler T.L."/>
            <person name="Strenk S.M."/>
            <person name="Agnew K.J."/>
            <person name="Nagana Gowda G.A."/>
            <person name="Raftery D."/>
            <person name="Beamer M.A."/>
            <person name="Achilles S.L."/>
            <person name="Wiesenfeld H.C."/>
            <person name="Fredricks D.N."/>
            <person name="Hillier S.L."/>
        </authorList>
    </citation>
    <scope>NUCLEOTIDE SEQUENCE [LARGE SCALE GENOMIC DNA]</scope>
    <source>
        <strain evidence="6 7">CHIC02 1186E3-8</strain>
    </source>
</reference>
<evidence type="ECO:0000256" key="1">
    <source>
        <dbReference type="ARBA" id="ARBA00001946"/>
    </source>
</evidence>
<dbReference type="EMBL" id="CP118868">
    <property type="protein sequence ID" value="WEG35621.1"/>
    <property type="molecule type" value="Genomic_DNA"/>
</dbReference>
<name>A0ABY8C4K2_9FIRM</name>
<dbReference type="Proteomes" id="UP001220478">
    <property type="component" value="Chromosome"/>
</dbReference>
<feature type="binding site" evidence="5">
    <location>
        <position position="44"/>
    </location>
    <ligand>
        <name>substrate</name>
    </ligand>
</feature>
<dbReference type="PROSITE" id="PS00387">
    <property type="entry name" value="PPASE"/>
    <property type="match status" value="1"/>
</dbReference>
<evidence type="ECO:0000256" key="3">
    <source>
        <dbReference type="ARBA" id="ARBA00022801"/>
    </source>
</evidence>
<feature type="binding site" evidence="5">
    <location>
        <position position="66"/>
    </location>
    <ligand>
        <name>Mg(2+)</name>
        <dbReference type="ChEBI" id="CHEBI:18420"/>
        <label>1</label>
    </ligand>
</feature>
<comment type="subcellular location">
    <subcellularLocation>
        <location evidence="5">Cytoplasm</location>
    </subcellularLocation>
</comment>
<comment type="catalytic activity">
    <reaction evidence="5">
        <text>diphosphate + H2O = 2 phosphate + H(+)</text>
        <dbReference type="Rhea" id="RHEA:24576"/>
        <dbReference type="ChEBI" id="CHEBI:15377"/>
        <dbReference type="ChEBI" id="CHEBI:15378"/>
        <dbReference type="ChEBI" id="CHEBI:33019"/>
        <dbReference type="ChEBI" id="CHEBI:43474"/>
        <dbReference type="EC" id="3.6.1.1"/>
    </reaction>
</comment>
<proteinExistence type="inferred from homology"/>
<accession>A0ABY8C4K2</accession>
<feature type="binding site" evidence="5">
    <location>
        <position position="56"/>
    </location>
    <ligand>
        <name>substrate</name>
    </ligand>
</feature>
<sequence length="203" mass="23190">MNIWHDIAADKIKPEQFVGVVEIPSGSKNKYELDKKTGLLRLDRVLFTSTHYPANYGFIPLTYAQDGDPLDVLILSQVQLDPLVMVDCHPIGVIRMIDQDEIDDKIIAVPDHDPNYSPYHEISELPSHVASEIIHFFEVYKSLEHKSTTTSEAMGAKVARDIISDCMERYQVHFRGKEFTAKMLQQETALEENLPEVEHKINK</sequence>
<comment type="similarity">
    <text evidence="5">Belongs to the PPase family.</text>
</comment>
<evidence type="ECO:0000256" key="5">
    <source>
        <dbReference type="HAMAP-Rule" id="MF_00209"/>
    </source>
</evidence>
<dbReference type="InterPro" id="IPR008162">
    <property type="entry name" value="Pyrophosphatase"/>
</dbReference>
<evidence type="ECO:0000313" key="6">
    <source>
        <dbReference type="EMBL" id="WEG35621.1"/>
    </source>
</evidence>
<dbReference type="CDD" id="cd00412">
    <property type="entry name" value="pyrophosphatase"/>
    <property type="match status" value="1"/>
</dbReference>
<feature type="binding site" evidence="5">
    <location>
        <position position="140"/>
    </location>
    <ligand>
        <name>substrate</name>
    </ligand>
</feature>
<evidence type="ECO:0000313" key="7">
    <source>
        <dbReference type="Proteomes" id="UP001220478"/>
    </source>
</evidence>
<feature type="binding site" evidence="5">
    <location>
        <position position="71"/>
    </location>
    <ligand>
        <name>Mg(2+)</name>
        <dbReference type="ChEBI" id="CHEBI:18420"/>
        <label>2</label>
    </ligand>
</feature>
<dbReference type="HAMAP" id="MF_00209">
    <property type="entry name" value="Inorganic_PPase"/>
    <property type="match status" value="1"/>
</dbReference>
<gene>
    <name evidence="5" type="primary">ppa</name>
    <name evidence="6" type="ORF">PYS61_00220</name>
</gene>
<dbReference type="SUPFAM" id="SSF50324">
    <property type="entry name" value="Inorganic pyrophosphatase"/>
    <property type="match status" value="1"/>
</dbReference>
<keyword evidence="7" id="KW-1185">Reference proteome</keyword>
<protein>
    <recommendedName>
        <fullName evidence="5">Inorganic pyrophosphatase</fullName>
        <ecNumber evidence="5">3.6.1.1</ecNumber>
    </recommendedName>
    <alternativeName>
        <fullName evidence="5">Pyrophosphate phospho-hydrolase</fullName>
        <shortName evidence="5">PPase</shortName>
    </alternativeName>
</protein>
<feature type="binding site" evidence="5">
    <location>
        <position position="71"/>
    </location>
    <ligand>
        <name>Mg(2+)</name>
        <dbReference type="ChEBI" id="CHEBI:18420"/>
        <label>1</label>
    </ligand>
</feature>
<dbReference type="PANTHER" id="PTHR10286">
    <property type="entry name" value="INORGANIC PYROPHOSPHATASE"/>
    <property type="match status" value="1"/>
</dbReference>
<dbReference type="Gene3D" id="3.90.80.10">
    <property type="entry name" value="Inorganic pyrophosphatase"/>
    <property type="match status" value="1"/>
</dbReference>
<dbReference type="Pfam" id="PF00719">
    <property type="entry name" value="Pyrophosphatase"/>
    <property type="match status" value="1"/>
</dbReference>
<keyword evidence="5" id="KW-0963">Cytoplasm</keyword>
<keyword evidence="3 5" id="KW-0378">Hydrolase</keyword>
<comment type="cofactor">
    <cofactor evidence="1 5">
        <name>Mg(2+)</name>
        <dbReference type="ChEBI" id="CHEBI:18420"/>
    </cofactor>
</comment>
<dbReference type="EC" id="3.6.1.1" evidence="5"/>
<comment type="subunit">
    <text evidence="5">Homohexamer.</text>
</comment>
<feature type="binding site" evidence="5">
    <location>
        <position position="103"/>
    </location>
    <ligand>
        <name>Mg(2+)</name>
        <dbReference type="ChEBI" id="CHEBI:18420"/>
        <label>1</label>
    </ligand>
</feature>
<keyword evidence="2 5" id="KW-0479">Metal-binding</keyword>
<comment type="function">
    <text evidence="5">Catalyzes the hydrolysis of inorganic pyrophosphate (PPi) forming two phosphate ions.</text>
</comment>
<feature type="binding site" evidence="5">
    <location>
        <position position="30"/>
    </location>
    <ligand>
        <name>substrate</name>
    </ligand>
</feature>
<dbReference type="InterPro" id="IPR036649">
    <property type="entry name" value="Pyrophosphatase_sf"/>
</dbReference>
<evidence type="ECO:0000256" key="2">
    <source>
        <dbReference type="ARBA" id="ARBA00022723"/>
    </source>
</evidence>
<dbReference type="RefSeq" id="WP_315571748.1">
    <property type="nucleotide sequence ID" value="NZ_CP118868.1"/>
</dbReference>
<evidence type="ECO:0000256" key="4">
    <source>
        <dbReference type="ARBA" id="ARBA00022842"/>
    </source>
</evidence>
<organism evidence="6 7">
    <name type="scientific">Amygdalobacter indicium</name>
    <dbReference type="NCBI Taxonomy" id="3029272"/>
    <lineage>
        <taxon>Bacteria</taxon>
        <taxon>Bacillati</taxon>
        <taxon>Bacillota</taxon>
        <taxon>Clostridia</taxon>
        <taxon>Eubacteriales</taxon>
        <taxon>Oscillospiraceae</taxon>
        <taxon>Amygdalobacter</taxon>
    </lineage>
</organism>
<keyword evidence="4 5" id="KW-0460">Magnesium</keyword>